<dbReference type="GO" id="GO:0000156">
    <property type="term" value="F:phosphorelay response regulator activity"/>
    <property type="evidence" value="ECO:0007669"/>
    <property type="project" value="InterPro"/>
</dbReference>
<evidence type="ECO:0000256" key="1">
    <source>
        <dbReference type="PROSITE-ProRule" id="PRU00169"/>
    </source>
</evidence>
<dbReference type="AlphaFoldDB" id="A0A7Y4JXY6"/>
<dbReference type="InterPro" id="IPR011006">
    <property type="entry name" value="CheY-like_superfamily"/>
</dbReference>
<accession>A0A7Y4JXY6</accession>
<reference evidence="4 5" key="1">
    <citation type="submission" date="2020-05" db="EMBL/GenBank/DDBJ databases">
        <authorList>
            <person name="Whitworth D."/>
        </authorList>
    </citation>
    <scope>NUCLEOTIDE SEQUENCE [LARGE SCALE GENOMIC DNA]</scope>
    <source>
        <strain evidence="4 5">CA046A</strain>
    </source>
</reference>
<dbReference type="PANTHER" id="PTHR37299">
    <property type="entry name" value="TRANSCRIPTIONAL REGULATOR-RELATED"/>
    <property type="match status" value="1"/>
</dbReference>
<evidence type="ECO:0000313" key="5">
    <source>
        <dbReference type="Proteomes" id="UP000528460"/>
    </source>
</evidence>
<dbReference type="PROSITE" id="PS50110">
    <property type="entry name" value="RESPONSE_REGULATORY"/>
    <property type="match status" value="1"/>
</dbReference>
<dbReference type="InterPro" id="IPR007492">
    <property type="entry name" value="LytTR_DNA-bd_dom"/>
</dbReference>
<dbReference type="PANTHER" id="PTHR37299:SF1">
    <property type="entry name" value="STAGE 0 SPORULATION PROTEIN A HOMOLOG"/>
    <property type="match status" value="1"/>
</dbReference>
<dbReference type="GO" id="GO:0003677">
    <property type="term" value="F:DNA binding"/>
    <property type="evidence" value="ECO:0007669"/>
    <property type="project" value="InterPro"/>
</dbReference>
<dbReference type="Gene3D" id="3.40.50.2300">
    <property type="match status" value="1"/>
</dbReference>
<dbReference type="InterPro" id="IPR001789">
    <property type="entry name" value="Sig_transdc_resp-reg_receiver"/>
</dbReference>
<evidence type="ECO:0000313" key="4">
    <source>
        <dbReference type="EMBL" id="NOK12277.1"/>
    </source>
</evidence>
<dbReference type="InterPro" id="IPR046947">
    <property type="entry name" value="LytR-like"/>
</dbReference>
<protein>
    <submittedName>
        <fullName evidence="4">Response regulator transcription factor</fullName>
    </submittedName>
</protein>
<dbReference type="PROSITE" id="PS50930">
    <property type="entry name" value="HTH_LYTTR"/>
    <property type="match status" value="1"/>
</dbReference>
<sequence>MIRVAVIDDEPLARGGVKVRLAAQPDLELVGEYGDGVAALEGITTHAPDLVFIDVQMPGMSGLDVLAALPVKQRPMAILLTAHDRFAVRAFEVHALDYLLKPIDDDRFADALERARQSHASRRRELTERRDIQPKGNADRPAYAARFEVRIGRRVVFVEAADVQWIEADGDYATLHVGERTYLLRESLSRLSHLLDPARFVRVHRSTIVRIDCVAELRALSNRDALLRLRDGTPIRASRTYIEPLLELLRGPSGSTSR</sequence>
<evidence type="ECO:0000259" key="3">
    <source>
        <dbReference type="PROSITE" id="PS50930"/>
    </source>
</evidence>
<gene>
    <name evidence="4" type="ORF">HNS30_24875</name>
</gene>
<dbReference type="Pfam" id="PF00072">
    <property type="entry name" value="Response_reg"/>
    <property type="match status" value="1"/>
</dbReference>
<evidence type="ECO:0000259" key="2">
    <source>
        <dbReference type="PROSITE" id="PS50110"/>
    </source>
</evidence>
<name>A0A7Y4JXY6_9BACT</name>
<proteinExistence type="predicted"/>
<feature type="domain" description="Response regulatory" evidence="2">
    <location>
        <begin position="3"/>
        <end position="116"/>
    </location>
</feature>
<feature type="modified residue" description="4-aspartylphosphate" evidence="1">
    <location>
        <position position="54"/>
    </location>
</feature>
<comment type="caution">
    <text evidence="4">The sequence shown here is derived from an EMBL/GenBank/DDBJ whole genome shotgun (WGS) entry which is preliminary data.</text>
</comment>
<organism evidence="4 5">
    <name type="scientific">Corallococcus exercitus</name>
    <dbReference type="NCBI Taxonomy" id="2316736"/>
    <lineage>
        <taxon>Bacteria</taxon>
        <taxon>Pseudomonadati</taxon>
        <taxon>Myxococcota</taxon>
        <taxon>Myxococcia</taxon>
        <taxon>Myxococcales</taxon>
        <taxon>Cystobacterineae</taxon>
        <taxon>Myxococcaceae</taxon>
        <taxon>Corallococcus</taxon>
    </lineage>
</organism>
<dbReference type="RefSeq" id="WP_171418712.1">
    <property type="nucleotide sequence ID" value="NZ_JABFJW010000219.1"/>
</dbReference>
<dbReference type="SUPFAM" id="SSF52172">
    <property type="entry name" value="CheY-like"/>
    <property type="match status" value="1"/>
</dbReference>
<dbReference type="SMART" id="SM00448">
    <property type="entry name" value="REC"/>
    <property type="match status" value="1"/>
</dbReference>
<keyword evidence="1" id="KW-0597">Phosphoprotein</keyword>
<dbReference type="Gene3D" id="2.40.50.1020">
    <property type="entry name" value="LytTr DNA-binding domain"/>
    <property type="match status" value="1"/>
</dbReference>
<dbReference type="Proteomes" id="UP000528460">
    <property type="component" value="Unassembled WGS sequence"/>
</dbReference>
<feature type="domain" description="HTH LytTR-type" evidence="3">
    <location>
        <begin position="147"/>
        <end position="251"/>
    </location>
</feature>
<dbReference type="EMBL" id="JABFJW010000219">
    <property type="protein sequence ID" value="NOK12277.1"/>
    <property type="molecule type" value="Genomic_DNA"/>
</dbReference>
<dbReference type="Pfam" id="PF04397">
    <property type="entry name" value="LytTR"/>
    <property type="match status" value="1"/>
</dbReference>
<dbReference type="SMART" id="SM00850">
    <property type="entry name" value="LytTR"/>
    <property type="match status" value="1"/>
</dbReference>